<dbReference type="InterPro" id="IPR039291">
    <property type="entry name" value="At5g17165-like"/>
</dbReference>
<accession>A0A3L6E8R7</accession>
<gene>
    <name evidence="2" type="ORF">Zm00014a_003722</name>
</gene>
<name>A0A3L6E8R7_MAIZE</name>
<sequence>MATRAALVAGRRAAGQDGLALLSSGCRREGARPSSPHKSSSATEREGHGDATAAQVEAALNRKNADVVDVDRSGSATLVPADARRGAGDEWVPDQETGVFVPADEESSGPGDGGVADVGGARGQAPSVLDQAVFVREEHMEDVERPAVGVDDAGAA</sequence>
<dbReference type="OrthoDB" id="681499at2759"/>
<evidence type="ECO:0000256" key="1">
    <source>
        <dbReference type="SAM" id="MobiDB-lite"/>
    </source>
</evidence>
<dbReference type="PANTHER" id="PTHR35122:SF1">
    <property type="entry name" value="OS03G0627000 PROTEIN"/>
    <property type="match status" value="1"/>
</dbReference>
<organism evidence="2 3">
    <name type="scientific">Zea mays</name>
    <name type="common">Maize</name>
    <dbReference type="NCBI Taxonomy" id="4577"/>
    <lineage>
        <taxon>Eukaryota</taxon>
        <taxon>Viridiplantae</taxon>
        <taxon>Streptophyta</taxon>
        <taxon>Embryophyta</taxon>
        <taxon>Tracheophyta</taxon>
        <taxon>Spermatophyta</taxon>
        <taxon>Magnoliopsida</taxon>
        <taxon>Liliopsida</taxon>
        <taxon>Poales</taxon>
        <taxon>Poaceae</taxon>
        <taxon>PACMAD clade</taxon>
        <taxon>Panicoideae</taxon>
        <taxon>Andropogonodae</taxon>
        <taxon>Andropogoneae</taxon>
        <taxon>Tripsacinae</taxon>
        <taxon>Zea</taxon>
    </lineage>
</organism>
<dbReference type="ExpressionAtlas" id="A0A3L6E8R7">
    <property type="expression patterns" value="baseline and differential"/>
</dbReference>
<dbReference type="OMA" id="AAWVPDQ"/>
<dbReference type="AlphaFoldDB" id="A0A3L6E8R7"/>
<proteinExistence type="predicted"/>
<protein>
    <submittedName>
        <fullName evidence="2">Uncharacterized protein</fullName>
    </submittedName>
</protein>
<comment type="caution">
    <text evidence="2">The sequence shown here is derived from an EMBL/GenBank/DDBJ whole genome shotgun (WGS) entry which is preliminary data.</text>
</comment>
<feature type="region of interest" description="Disordered" evidence="1">
    <location>
        <begin position="101"/>
        <end position="122"/>
    </location>
</feature>
<feature type="region of interest" description="Disordered" evidence="1">
    <location>
        <begin position="24"/>
        <end position="52"/>
    </location>
</feature>
<dbReference type="Pfam" id="PF22272">
    <property type="entry name" value="LEA_3b"/>
    <property type="match status" value="1"/>
</dbReference>
<dbReference type="PANTHER" id="PTHR35122">
    <property type="entry name" value="OSJNBA0093F12.14 PROTEIN"/>
    <property type="match status" value="1"/>
</dbReference>
<reference evidence="2 3" key="1">
    <citation type="journal article" date="2018" name="Nat. Genet.">
        <title>Extensive intraspecific gene order and gene structural variations between Mo17 and other maize genomes.</title>
        <authorList>
            <person name="Sun S."/>
            <person name="Zhou Y."/>
            <person name="Chen J."/>
            <person name="Shi J."/>
            <person name="Zhao H."/>
            <person name="Zhao H."/>
            <person name="Song W."/>
            <person name="Zhang M."/>
            <person name="Cui Y."/>
            <person name="Dong X."/>
            <person name="Liu H."/>
            <person name="Ma X."/>
            <person name="Jiao Y."/>
            <person name="Wang B."/>
            <person name="Wei X."/>
            <person name="Stein J.C."/>
            <person name="Glaubitz J.C."/>
            <person name="Lu F."/>
            <person name="Yu G."/>
            <person name="Liang C."/>
            <person name="Fengler K."/>
            <person name="Li B."/>
            <person name="Rafalski A."/>
            <person name="Schnable P.S."/>
            <person name="Ware D.H."/>
            <person name="Buckler E.S."/>
            <person name="Lai J."/>
        </authorList>
    </citation>
    <scope>NUCLEOTIDE SEQUENCE [LARGE SCALE GENOMIC DNA]</scope>
    <source>
        <strain evidence="3">cv. Missouri 17</strain>
        <tissue evidence="2">Seedling</tissue>
    </source>
</reference>
<evidence type="ECO:0000313" key="3">
    <source>
        <dbReference type="Proteomes" id="UP000251960"/>
    </source>
</evidence>
<feature type="compositionally biased region" description="Gly residues" evidence="1">
    <location>
        <begin position="110"/>
        <end position="122"/>
    </location>
</feature>
<evidence type="ECO:0000313" key="2">
    <source>
        <dbReference type="EMBL" id="PWZ17342.1"/>
    </source>
</evidence>
<dbReference type="Proteomes" id="UP000251960">
    <property type="component" value="Chromosome 6"/>
</dbReference>
<dbReference type="KEGG" id="zma:100274632"/>
<dbReference type="EMBL" id="NCVQ01000007">
    <property type="protein sequence ID" value="PWZ17342.1"/>
    <property type="molecule type" value="Genomic_DNA"/>
</dbReference>